<name>A0ABV9HSL4_9FLAO</name>
<comment type="caution">
    <text evidence="4">The sequence shown here is derived from an EMBL/GenBank/DDBJ whole genome shotgun (WGS) entry which is preliminary data.</text>
</comment>
<feature type="domain" description="SHSP" evidence="3">
    <location>
        <begin position="34"/>
        <end position="148"/>
    </location>
</feature>
<evidence type="ECO:0000256" key="2">
    <source>
        <dbReference type="RuleBase" id="RU003616"/>
    </source>
</evidence>
<keyword evidence="5" id="KW-1185">Reference proteome</keyword>
<evidence type="ECO:0000256" key="1">
    <source>
        <dbReference type="PROSITE-ProRule" id="PRU00285"/>
    </source>
</evidence>
<comment type="similarity">
    <text evidence="1 2">Belongs to the small heat shock protein (HSP20) family.</text>
</comment>
<dbReference type="Proteomes" id="UP001596043">
    <property type="component" value="Unassembled WGS sequence"/>
</dbReference>
<evidence type="ECO:0000313" key="4">
    <source>
        <dbReference type="EMBL" id="MFC4633142.1"/>
    </source>
</evidence>
<dbReference type="SUPFAM" id="SSF49764">
    <property type="entry name" value="HSP20-like chaperones"/>
    <property type="match status" value="1"/>
</dbReference>
<dbReference type="InterPro" id="IPR031107">
    <property type="entry name" value="Small_HSP"/>
</dbReference>
<dbReference type="CDD" id="cd06464">
    <property type="entry name" value="ACD_sHsps-like"/>
    <property type="match status" value="1"/>
</dbReference>
<evidence type="ECO:0000259" key="3">
    <source>
        <dbReference type="PROSITE" id="PS01031"/>
    </source>
</evidence>
<dbReference type="Pfam" id="PF00011">
    <property type="entry name" value="HSP20"/>
    <property type="match status" value="1"/>
</dbReference>
<dbReference type="Gene3D" id="2.60.40.790">
    <property type="match status" value="1"/>
</dbReference>
<gene>
    <name evidence="4" type="ORF">ACFO3O_04445</name>
</gene>
<protein>
    <submittedName>
        <fullName evidence="4">Hsp20/alpha crystallin family protein</fullName>
    </submittedName>
</protein>
<dbReference type="EMBL" id="JBHSFV010000002">
    <property type="protein sequence ID" value="MFC4633142.1"/>
    <property type="molecule type" value="Genomic_DNA"/>
</dbReference>
<sequence length="148" mass="17298">MMSLFKFNRNRFPWIDGGINDLMNSDGFFEDDFFTSRRNMPAMNVKESDDHFEIELAVPGFSKEEIDVTLADDILSVSASKKKEDVEEKENYSRKEFSYESFERQLQIPSTVNQNQEVTANYQDGILKLTLQKNKELEIPQKRKIEIA</sequence>
<organism evidence="4 5">
    <name type="scientific">Dokdonia ponticola</name>
    <dbReference type="NCBI Taxonomy" id="2041041"/>
    <lineage>
        <taxon>Bacteria</taxon>
        <taxon>Pseudomonadati</taxon>
        <taxon>Bacteroidota</taxon>
        <taxon>Flavobacteriia</taxon>
        <taxon>Flavobacteriales</taxon>
        <taxon>Flavobacteriaceae</taxon>
        <taxon>Dokdonia</taxon>
    </lineage>
</organism>
<accession>A0ABV9HSL4</accession>
<proteinExistence type="inferred from homology"/>
<dbReference type="InterPro" id="IPR002068">
    <property type="entry name" value="A-crystallin/Hsp20_dom"/>
</dbReference>
<dbReference type="InterPro" id="IPR008978">
    <property type="entry name" value="HSP20-like_chaperone"/>
</dbReference>
<dbReference type="RefSeq" id="WP_379977335.1">
    <property type="nucleotide sequence ID" value="NZ_JBHSFV010000002.1"/>
</dbReference>
<dbReference type="PANTHER" id="PTHR11527">
    <property type="entry name" value="HEAT-SHOCK PROTEIN 20 FAMILY MEMBER"/>
    <property type="match status" value="1"/>
</dbReference>
<dbReference type="PROSITE" id="PS01031">
    <property type="entry name" value="SHSP"/>
    <property type="match status" value="1"/>
</dbReference>
<reference evidence="5" key="1">
    <citation type="journal article" date="2019" name="Int. J. Syst. Evol. Microbiol.">
        <title>The Global Catalogue of Microorganisms (GCM) 10K type strain sequencing project: providing services to taxonomists for standard genome sequencing and annotation.</title>
        <authorList>
            <consortium name="The Broad Institute Genomics Platform"/>
            <consortium name="The Broad Institute Genome Sequencing Center for Infectious Disease"/>
            <person name="Wu L."/>
            <person name="Ma J."/>
        </authorList>
    </citation>
    <scope>NUCLEOTIDE SEQUENCE [LARGE SCALE GENOMIC DNA]</scope>
    <source>
        <strain evidence="5">YJ-61-S</strain>
    </source>
</reference>
<evidence type="ECO:0000313" key="5">
    <source>
        <dbReference type="Proteomes" id="UP001596043"/>
    </source>
</evidence>